<dbReference type="EMBL" id="HBUF01546912">
    <property type="protein sequence ID" value="CAG6757361.1"/>
    <property type="molecule type" value="Transcribed_RNA"/>
</dbReference>
<sequence length="99" mass="10777">MFICIVGTHGLGTSLSSSSSSSINKHVLCSKILGDLEGNIYSFSTSSLLVRFLPGANFFLPKIRSGFRFDLFLFPILSFSFQFPGCNDPTSPSVKLNSM</sequence>
<name>A0A8D9A0I1_9HEMI</name>
<evidence type="ECO:0000313" key="1">
    <source>
        <dbReference type="EMBL" id="CAG6757358.1"/>
    </source>
</evidence>
<proteinExistence type="predicted"/>
<dbReference type="EMBL" id="HBUF01546911">
    <property type="protein sequence ID" value="CAG6757360.1"/>
    <property type="molecule type" value="Transcribed_RNA"/>
</dbReference>
<dbReference type="EMBL" id="HBUF01546910">
    <property type="protein sequence ID" value="CAG6757359.1"/>
    <property type="molecule type" value="Transcribed_RNA"/>
</dbReference>
<dbReference type="EMBL" id="HBUF01546909">
    <property type="protein sequence ID" value="CAG6757358.1"/>
    <property type="molecule type" value="Transcribed_RNA"/>
</dbReference>
<organism evidence="1">
    <name type="scientific">Cacopsylla melanoneura</name>
    <dbReference type="NCBI Taxonomy" id="428564"/>
    <lineage>
        <taxon>Eukaryota</taxon>
        <taxon>Metazoa</taxon>
        <taxon>Ecdysozoa</taxon>
        <taxon>Arthropoda</taxon>
        <taxon>Hexapoda</taxon>
        <taxon>Insecta</taxon>
        <taxon>Pterygota</taxon>
        <taxon>Neoptera</taxon>
        <taxon>Paraneoptera</taxon>
        <taxon>Hemiptera</taxon>
        <taxon>Sternorrhyncha</taxon>
        <taxon>Psylloidea</taxon>
        <taxon>Psyllidae</taxon>
        <taxon>Psyllinae</taxon>
        <taxon>Cacopsylla</taxon>
    </lineage>
</organism>
<dbReference type="EMBL" id="HBUF01546913">
    <property type="protein sequence ID" value="CAG6757362.1"/>
    <property type="molecule type" value="Transcribed_RNA"/>
</dbReference>
<dbReference type="AlphaFoldDB" id="A0A8D9A0I1"/>
<accession>A0A8D9A0I1</accession>
<protein>
    <submittedName>
        <fullName evidence="1">Uncharacterized protein</fullName>
    </submittedName>
</protein>
<reference evidence="1" key="1">
    <citation type="submission" date="2021-05" db="EMBL/GenBank/DDBJ databases">
        <authorList>
            <person name="Alioto T."/>
            <person name="Alioto T."/>
            <person name="Gomez Garrido J."/>
        </authorList>
    </citation>
    <scope>NUCLEOTIDE SEQUENCE</scope>
</reference>